<dbReference type="EMBL" id="LFYR01002147">
    <property type="protein sequence ID" value="KMZ56704.1"/>
    <property type="molecule type" value="Genomic_DNA"/>
</dbReference>
<dbReference type="InterPro" id="IPR019398">
    <property type="entry name" value="Pre-rRNA_process_TSR2"/>
</dbReference>
<dbReference type="STRING" id="29655.A0A0K9NIY0"/>
<evidence type="ECO:0000313" key="4">
    <source>
        <dbReference type="EMBL" id="KMZ56704.1"/>
    </source>
</evidence>
<evidence type="ECO:0000313" key="5">
    <source>
        <dbReference type="Proteomes" id="UP000036987"/>
    </source>
</evidence>
<dbReference type="Pfam" id="PF10273">
    <property type="entry name" value="WGG"/>
    <property type="match status" value="1"/>
</dbReference>
<organism evidence="4 5">
    <name type="scientific">Zostera marina</name>
    <name type="common">Eelgrass</name>
    <dbReference type="NCBI Taxonomy" id="29655"/>
    <lineage>
        <taxon>Eukaryota</taxon>
        <taxon>Viridiplantae</taxon>
        <taxon>Streptophyta</taxon>
        <taxon>Embryophyta</taxon>
        <taxon>Tracheophyta</taxon>
        <taxon>Spermatophyta</taxon>
        <taxon>Magnoliopsida</taxon>
        <taxon>Liliopsida</taxon>
        <taxon>Zosteraceae</taxon>
        <taxon>Zostera</taxon>
    </lineage>
</organism>
<gene>
    <name evidence="4" type="ORF">ZOSMA_92G00670</name>
</gene>
<dbReference type="OrthoDB" id="263560at2759"/>
<keyword evidence="5" id="KW-1185">Reference proteome</keyword>
<accession>A0A0K9NIY0</accession>
<name>A0A0K9NIY0_ZOSMR</name>
<proteinExistence type="inferred from homology"/>
<comment type="caution">
    <text evidence="4">The sequence shown here is derived from an EMBL/GenBank/DDBJ whole genome shotgun (WGS) entry which is preliminary data.</text>
</comment>
<dbReference type="GO" id="GO:0000462">
    <property type="term" value="P:maturation of SSU-rRNA from tricistronic rRNA transcript (SSU-rRNA, 5.8S rRNA, LSU-rRNA)"/>
    <property type="evidence" value="ECO:0000318"/>
    <property type="project" value="GO_Central"/>
</dbReference>
<evidence type="ECO:0000256" key="1">
    <source>
        <dbReference type="ARBA" id="ARBA00006524"/>
    </source>
</evidence>
<evidence type="ECO:0000256" key="3">
    <source>
        <dbReference type="SAM" id="MobiDB-lite"/>
    </source>
</evidence>
<dbReference type="PANTHER" id="PTHR21250">
    <property type="entry name" value="PRE-RRNA-PROCESSING PROTEIN TSR2 HOMOLOG"/>
    <property type="match status" value="1"/>
</dbReference>
<dbReference type="Proteomes" id="UP000036987">
    <property type="component" value="Unassembled WGS sequence"/>
</dbReference>
<feature type="compositionally biased region" description="Polar residues" evidence="3">
    <location>
        <begin position="137"/>
        <end position="147"/>
    </location>
</feature>
<keyword evidence="2" id="KW-0698">rRNA processing</keyword>
<comment type="similarity">
    <text evidence="1">Belongs to the TSR2 family.</text>
</comment>
<reference evidence="5" key="1">
    <citation type="journal article" date="2016" name="Nature">
        <title>The genome of the seagrass Zostera marina reveals angiosperm adaptation to the sea.</title>
        <authorList>
            <person name="Olsen J.L."/>
            <person name="Rouze P."/>
            <person name="Verhelst B."/>
            <person name="Lin Y.-C."/>
            <person name="Bayer T."/>
            <person name="Collen J."/>
            <person name="Dattolo E."/>
            <person name="De Paoli E."/>
            <person name="Dittami S."/>
            <person name="Maumus F."/>
            <person name="Michel G."/>
            <person name="Kersting A."/>
            <person name="Lauritano C."/>
            <person name="Lohaus R."/>
            <person name="Toepel M."/>
            <person name="Tonon T."/>
            <person name="Vanneste K."/>
            <person name="Amirebrahimi M."/>
            <person name="Brakel J."/>
            <person name="Bostroem C."/>
            <person name="Chovatia M."/>
            <person name="Grimwood J."/>
            <person name="Jenkins J.W."/>
            <person name="Jueterbock A."/>
            <person name="Mraz A."/>
            <person name="Stam W.T."/>
            <person name="Tice H."/>
            <person name="Bornberg-Bauer E."/>
            <person name="Green P.J."/>
            <person name="Pearson G.A."/>
            <person name="Procaccini G."/>
            <person name="Duarte C.M."/>
            <person name="Schmutz J."/>
            <person name="Reusch T.B.H."/>
            <person name="Van de Peer Y."/>
        </authorList>
    </citation>
    <scope>NUCLEOTIDE SEQUENCE [LARGE SCALE GENOMIC DNA]</scope>
    <source>
        <strain evidence="5">cv. Finnish</strain>
    </source>
</reference>
<dbReference type="AlphaFoldDB" id="A0A0K9NIY0"/>
<dbReference type="GO" id="GO:0005634">
    <property type="term" value="C:nucleus"/>
    <property type="evidence" value="ECO:0000318"/>
    <property type="project" value="GO_Central"/>
</dbReference>
<feature type="compositionally biased region" description="Acidic residues" evidence="3">
    <location>
        <begin position="161"/>
        <end position="170"/>
    </location>
</feature>
<feature type="compositionally biased region" description="Basic residues" evidence="3">
    <location>
        <begin position="177"/>
        <end position="186"/>
    </location>
</feature>
<feature type="region of interest" description="Disordered" evidence="3">
    <location>
        <begin position="137"/>
        <end position="186"/>
    </location>
</feature>
<evidence type="ECO:0000256" key="2">
    <source>
        <dbReference type="ARBA" id="ARBA00022552"/>
    </source>
</evidence>
<sequence length="186" mass="20905">MDPEYTIAVPLTPAHFLFTPDSLLLLKEGIHLVFSRWSSIQMAVTNEWGGRDSRLKYDEFCTSIISWFSNCREEPDIHDLEDLIDDNMVNSFNTYIEDGSIEEVAERLMEIYGELLSTSAISLPMTATNAISLPATSAVPQSTQPHDLQNEEASAMMTDDTNQESAEEEGWSVVASRRNRHGQRSS</sequence>
<protein>
    <submittedName>
        <fullName evidence="4">Putative Pre-rRNA-processing protein TSR2</fullName>
    </submittedName>
</protein>